<gene>
    <name evidence="2" type="ORF">FSB_LOCUS53112</name>
</gene>
<feature type="region of interest" description="Disordered" evidence="1">
    <location>
        <begin position="502"/>
        <end position="653"/>
    </location>
</feature>
<feature type="region of interest" description="Disordered" evidence="1">
    <location>
        <begin position="100"/>
        <end position="167"/>
    </location>
</feature>
<accession>A0A2N9IM57</accession>
<organism evidence="2">
    <name type="scientific">Fagus sylvatica</name>
    <name type="common">Beechnut</name>
    <dbReference type="NCBI Taxonomy" id="28930"/>
    <lineage>
        <taxon>Eukaryota</taxon>
        <taxon>Viridiplantae</taxon>
        <taxon>Streptophyta</taxon>
        <taxon>Embryophyta</taxon>
        <taxon>Tracheophyta</taxon>
        <taxon>Spermatophyta</taxon>
        <taxon>Magnoliopsida</taxon>
        <taxon>eudicotyledons</taxon>
        <taxon>Gunneridae</taxon>
        <taxon>Pentapetalae</taxon>
        <taxon>rosids</taxon>
        <taxon>fabids</taxon>
        <taxon>Fagales</taxon>
        <taxon>Fagaceae</taxon>
        <taxon>Fagus</taxon>
    </lineage>
</organism>
<feature type="compositionally biased region" description="Acidic residues" evidence="1">
    <location>
        <begin position="596"/>
        <end position="609"/>
    </location>
</feature>
<name>A0A2N9IM57_FAGSY</name>
<feature type="compositionally biased region" description="Pro residues" evidence="1">
    <location>
        <begin position="463"/>
        <end position="478"/>
    </location>
</feature>
<reference evidence="2" key="1">
    <citation type="submission" date="2018-02" db="EMBL/GenBank/DDBJ databases">
        <authorList>
            <person name="Cohen D.B."/>
            <person name="Kent A.D."/>
        </authorList>
    </citation>
    <scope>NUCLEOTIDE SEQUENCE</scope>
</reference>
<dbReference type="EMBL" id="OIVN01006108">
    <property type="protein sequence ID" value="SPD25230.1"/>
    <property type="molecule type" value="Genomic_DNA"/>
</dbReference>
<feature type="compositionally biased region" description="Polar residues" evidence="1">
    <location>
        <begin position="518"/>
        <end position="557"/>
    </location>
</feature>
<evidence type="ECO:0000256" key="1">
    <source>
        <dbReference type="SAM" id="MobiDB-lite"/>
    </source>
</evidence>
<feature type="compositionally biased region" description="Polar residues" evidence="1">
    <location>
        <begin position="479"/>
        <end position="490"/>
    </location>
</feature>
<feature type="region of interest" description="Disordered" evidence="1">
    <location>
        <begin position="456"/>
        <end position="490"/>
    </location>
</feature>
<sequence length="653" mass="71854">METDSGGDQVGDSLDFVLDFDFDDEDLLHNPNSPMTSTHLPGETLGNLSVQEYVELGSSSGSNQPLINQTYQTNPNHNFTMSTITTSDLSNIPLEHAENLAQPAPPFNSPLIGTQQCYHPTIDNGELGSPGGHSQPQLNQENPNSNHSQHAYSENPGPPVVNTPSLPQMVPSSFNTTVVGGTQPYPPSMVGMIAPDGAHQSFHLEHEANLIYPNQLMNAQPEHMPVPQSMGPLNPCNNNNQIMQNSINNNFNNISQQPAVCPTLYPQNTIGAGVMNQRQLPINQHQATLLPNIQNAPYRHLTPMGSQSNEFMTANVFDPQYYMLPQAYALLRPQQFANQLQQFNQVPQMPNVFDPQCQYSMLPGLSMPVRSPLLANHQQQLNQVWTTQNSLQPGCSMPPRLQQSYGHQQPNQFATLMPNVFIPQVSSSMLPEQIMLSGPPQLMDHYEQANQVSMAPYASNPQQPNPTTPAPSIQPWPQGPQQSSEHQQLNKVPAMAHRVDLPHDNILPPESSIPSSLQTIQTQGLQNQTARQSVSNLTSPGTSTQQTQILNSQTQREIVNPKTKVTLPNLCETSLGSSKEKETVRKEKSLPASSAQEEDMSSQSEETEVENPNVSSPSEKRQVKNSLYDPIFEGIGQPIDPHLRLFSSSKVAS</sequence>
<proteinExistence type="predicted"/>
<feature type="compositionally biased region" description="Basic and acidic residues" evidence="1">
    <location>
        <begin position="578"/>
        <end position="589"/>
    </location>
</feature>
<feature type="compositionally biased region" description="Polar residues" evidence="1">
    <location>
        <begin position="132"/>
        <end position="152"/>
    </location>
</feature>
<feature type="compositionally biased region" description="Low complexity" evidence="1">
    <location>
        <begin position="506"/>
        <end position="517"/>
    </location>
</feature>
<evidence type="ECO:0000313" key="2">
    <source>
        <dbReference type="EMBL" id="SPD25230.1"/>
    </source>
</evidence>
<dbReference type="AlphaFoldDB" id="A0A2N9IM57"/>
<protein>
    <submittedName>
        <fullName evidence="2">Uncharacterized protein</fullName>
    </submittedName>
</protein>